<keyword evidence="5" id="KW-1185">Reference proteome</keyword>
<dbReference type="Pfam" id="PF16990">
    <property type="entry name" value="CBM_35"/>
    <property type="match status" value="1"/>
</dbReference>
<evidence type="ECO:0000313" key="5">
    <source>
        <dbReference type="Proteomes" id="UP001310387"/>
    </source>
</evidence>
<protein>
    <submittedName>
        <fullName evidence="4">Family 16 glycoside hydrolase</fullName>
    </submittedName>
</protein>
<dbReference type="Pfam" id="PF06439">
    <property type="entry name" value="3keto-disac_hyd"/>
    <property type="match status" value="1"/>
</dbReference>
<feature type="region of interest" description="Disordered" evidence="1">
    <location>
        <begin position="355"/>
        <end position="377"/>
    </location>
</feature>
<dbReference type="Proteomes" id="UP001310387">
    <property type="component" value="Unassembled WGS sequence"/>
</dbReference>
<sequence>MPRPRLLCAAGLVCLVLPGCGPPGTGAPADGPPGDSPASATSADTGYSEAERSDLTGAARSSAERNGYSGSGFVDGIRAVGDGVSFTVTTDEAGPQPVNLRYANGPTPFDGTKTVSVSVNGSAAEQWELPSTGDQESWDVATRDLVLEAGSNTITVQRGAGDDGHVALDVLSLGEDPDLCSPAEPDPGYTALFDGTLASFDDWRLAGAGSFGRRDDCTLETTGGLGLLWHTDELEGPYSLRLEWKLVDDDNGGVFVGFPDPGDDPWIAVDQGYEIQIDASDEADRTTGAVYTFQGADPGAVADALNPVPAWNEYDIRVADGTVRVFLNGTLVNDFTGTDPARDLSSGFVGVQNHGPGDRVSYRNIQVGPLEDPPDSP</sequence>
<feature type="signal peptide" evidence="2">
    <location>
        <begin position="1"/>
        <end position="21"/>
    </location>
</feature>
<evidence type="ECO:0000259" key="3">
    <source>
        <dbReference type="PROSITE" id="PS51175"/>
    </source>
</evidence>
<dbReference type="GO" id="GO:0016787">
    <property type="term" value="F:hydrolase activity"/>
    <property type="evidence" value="ECO:0007669"/>
    <property type="project" value="UniProtKB-KW"/>
</dbReference>
<evidence type="ECO:0000313" key="4">
    <source>
        <dbReference type="EMBL" id="MEG3614691.1"/>
    </source>
</evidence>
<feature type="domain" description="CBM6" evidence="3">
    <location>
        <begin position="45"/>
        <end position="174"/>
    </location>
</feature>
<dbReference type="Gene3D" id="2.60.120.560">
    <property type="entry name" value="Exo-inulinase, domain 1"/>
    <property type="match status" value="1"/>
</dbReference>
<feature type="chain" id="PRO_5045648555" evidence="2">
    <location>
        <begin position="22"/>
        <end position="377"/>
    </location>
</feature>
<feature type="region of interest" description="Disordered" evidence="1">
    <location>
        <begin position="25"/>
        <end position="67"/>
    </location>
</feature>
<name>A0ABU7Z5P3_9MICO</name>
<evidence type="ECO:0000256" key="2">
    <source>
        <dbReference type="SAM" id="SignalP"/>
    </source>
</evidence>
<gene>
    <name evidence="4" type="ORF">V5O49_06085</name>
</gene>
<accession>A0ABU7Z5P3</accession>
<reference evidence="4" key="1">
    <citation type="journal article" date="2024" name="Antonie Van Leeuwenhoek">
        <title>Isoptericola haloaureus sp. nov., a dimorphic actinobacterium isolated from mangrove sediments of southeast India, implicating biosaline agricultural significance through nitrogen fixation and salt tolerance genes.</title>
        <authorList>
            <person name="Prathaban M."/>
            <person name="Prathiviraj R."/>
            <person name="Ravichandran M."/>
            <person name="Natarajan S.D."/>
            <person name="Sobanaa M."/>
            <person name="Hari Krishna Kumar S."/>
            <person name="Chandrasekar V."/>
            <person name="Selvin J."/>
        </authorList>
    </citation>
    <scope>NUCLEOTIDE SEQUENCE</scope>
    <source>
        <strain evidence="4">MP1014</strain>
    </source>
</reference>
<reference evidence="4" key="2">
    <citation type="submission" date="2024-02" db="EMBL/GenBank/DDBJ databases">
        <authorList>
            <person name="Prathaban M."/>
            <person name="Mythili R."/>
            <person name="Sharmila Devi N."/>
            <person name="Sobanaa M."/>
            <person name="Prathiviraj R."/>
            <person name="Selvin J."/>
        </authorList>
    </citation>
    <scope>NUCLEOTIDE SEQUENCE</scope>
    <source>
        <strain evidence="4">MP1014</strain>
    </source>
</reference>
<dbReference type="InterPro" id="IPR010496">
    <property type="entry name" value="AL/BT2_dom"/>
</dbReference>
<dbReference type="InterPro" id="IPR005084">
    <property type="entry name" value="CBM6"/>
</dbReference>
<dbReference type="CDD" id="cd04083">
    <property type="entry name" value="CBM35_Lmo2446-like"/>
    <property type="match status" value="1"/>
</dbReference>
<dbReference type="Gene3D" id="2.60.120.260">
    <property type="entry name" value="Galactose-binding domain-like"/>
    <property type="match status" value="1"/>
</dbReference>
<dbReference type="EMBL" id="JBAGLP010000116">
    <property type="protein sequence ID" value="MEG3614691.1"/>
    <property type="molecule type" value="Genomic_DNA"/>
</dbReference>
<comment type="caution">
    <text evidence="4">The sequence shown here is derived from an EMBL/GenBank/DDBJ whole genome shotgun (WGS) entry which is preliminary data.</text>
</comment>
<keyword evidence="4" id="KW-0378">Hydrolase</keyword>
<dbReference type="InterPro" id="IPR008979">
    <property type="entry name" value="Galactose-bd-like_sf"/>
</dbReference>
<organism evidence="4 5">
    <name type="scientific">Isoptericola haloaureus</name>
    <dbReference type="NCBI Taxonomy" id="1542902"/>
    <lineage>
        <taxon>Bacteria</taxon>
        <taxon>Bacillati</taxon>
        <taxon>Actinomycetota</taxon>
        <taxon>Actinomycetes</taxon>
        <taxon>Micrococcales</taxon>
        <taxon>Promicromonosporaceae</taxon>
        <taxon>Isoptericola</taxon>
    </lineage>
</organism>
<dbReference type="PROSITE" id="PS51175">
    <property type="entry name" value="CBM6"/>
    <property type="match status" value="1"/>
</dbReference>
<dbReference type="SUPFAM" id="SSF49785">
    <property type="entry name" value="Galactose-binding domain-like"/>
    <property type="match status" value="1"/>
</dbReference>
<evidence type="ECO:0000256" key="1">
    <source>
        <dbReference type="SAM" id="MobiDB-lite"/>
    </source>
</evidence>
<proteinExistence type="predicted"/>
<keyword evidence="2" id="KW-0732">Signal</keyword>